<reference evidence="1" key="1">
    <citation type="submission" date="2020-01" db="EMBL/GenBank/DDBJ databases">
        <title>Development of genomics and gene disruption for Polysphondylium violaceum indicates a role for the polyketide synthase stlB in stalk morphogenesis.</title>
        <authorList>
            <person name="Narita B."/>
            <person name="Kawabe Y."/>
            <person name="Kin K."/>
            <person name="Saito T."/>
            <person name="Gibbs R."/>
            <person name="Kuspa A."/>
            <person name="Muzny D."/>
            <person name="Queller D."/>
            <person name="Richards S."/>
            <person name="Strassman J."/>
            <person name="Sucgang R."/>
            <person name="Worley K."/>
            <person name="Schaap P."/>
        </authorList>
    </citation>
    <scope>NUCLEOTIDE SEQUENCE</scope>
    <source>
        <strain evidence="1">QSvi11</strain>
    </source>
</reference>
<dbReference type="SUPFAM" id="SSF53448">
    <property type="entry name" value="Nucleotide-diphospho-sugar transferases"/>
    <property type="match status" value="1"/>
</dbReference>
<evidence type="ECO:0008006" key="3">
    <source>
        <dbReference type="Google" id="ProtNLM"/>
    </source>
</evidence>
<comment type="caution">
    <text evidence="1">The sequence shown here is derived from an EMBL/GenBank/DDBJ whole genome shotgun (WGS) entry which is preliminary data.</text>
</comment>
<dbReference type="PANTHER" id="PTHR34496:SF10">
    <property type="entry name" value="GLCNAC TRANSFERASE"/>
    <property type="match status" value="1"/>
</dbReference>
<dbReference type="PANTHER" id="PTHR34496">
    <property type="entry name" value="GLCNAC TRANSFERASE-RELATED"/>
    <property type="match status" value="1"/>
</dbReference>
<evidence type="ECO:0000313" key="1">
    <source>
        <dbReference type="EMBL" id="KAF2072433.1"/>
    </source>
</evidence>
<dbReference type="InterPro" id="IPR021067">
    <property type="entry name" value="Glycosyltransferase"/>
</dbReference>
<gene>
    <name evidence="1" type="ORF">CYY_006245</name>
</gene>
<dbReference type="OrthoDB" id="76265at2759"/>
<organism evidence="1 2">
    <name type="scientific">Polysphondylium violaceum</name>
    <dbReference type="NCBI Taxonomy" id="133409"/>
    <lineage>
        <taxon>Eukaryota</taxon>
        <taxon>Amoebozoa</taxon>
        <taxon>Evosea</taxon>
        <taxon>Eumycetozoa</taxon>
        <taxon>Dictyostelia</taxon>
        <taxon>Dictyosteliales</taxon>
        <taxon>Dictyosteliaceae</taxon>
        <taxon>Polysphondylium</taxon>
    </lineage>
</organism>
<evidence type="ECO:0000313" key="2">
    <source>
        <dbReference type="Proteomes" id="UP000695562"/>
    </source>
</evidence>
<protein>
    <recommendedName>
        <fullName evidence="3">GlcNAc transferase</fullName>
    </recommendedName>
</protein>
<accession>A0A8J4UZ38</accession>
<name>A0A8J4UZ38_9MYCE</name>
<dbReference type="EMBL" id="AJWJ01000280">
    <property type="protein sequence ID" value="KAF2072433.1"/>
    <property type="molecule type" value="Genomic_DNA"/>
</dbReference>
<proteinExistence type="predicted"/>
<dbReference type="InterPro" id="IPR029044">
    <property type="entry name" value="Nucleotide-diphossugar_trans"/>
</dbReference>
<sequence>MINRKTVLLAIGIIALVTLVQLSFRVNRDAQISHENRDNIHVNRDESMQVDKDLDIDEDDDTDSVNLNNNDKSIESKTPPQTIFVSMAAYRDALCSDTLNYLFLNAEHPENVFVGLIDQGADLLDPQEPEEEGYPNSFCYRKLKVPASLIRSNVRYLSLKRSESKGPTYARYLATTLYKNETYFMQIDSHIRFIKGWDTSAISELFMTKSKSSLGKYDIPRSVLTYYPMAYNASIDGLPKEDHSQVPRLCKGDFNGKGIITFNSYIFKPGKEPLECPYIAAGFFFTTGEALDLVPFDPYLPNLFEGEEILYSVRMWTAGFRFFGPTINLCYHYYTRKGSPKFWEDDHQYGTDMVKSMDKVKFILGWNTTRVDTSGPIYKDIEKYSIHDKNLLEEYYKRYHINVKDKKVDYSFWCK</sequence>
<dbReference type="Proteomes" id="UP000695562">
    <property type="component" value="Unassembled WGS sequence"/>
</dbReference>
<dbReference type="Pfam" id="PF11397">
    <property type="entry name" value="GlcNAc"/>
    <property type="match status" value="2"/>
</dbReference>
<dbReference type="AlphaFoldDB" id="A0A8J4UZ38"/>
<keyword evidence="2" id="KW-1185">Reference proteome</keyword>